<dbReference type="RefSeq" id="WP_216440736.1">
    <property type="nucleotide sequence ID" value="NZ_JAHLQF010000004.1"/>
</dbReference>
<feature type="transmembrane region" description="Helical" evidence="1">
    <location>
        <begin position="42"/>
        <end position="60"/>
    </location>
</feature>
<dbReference type="Proteomes" id="UP000726170">
    <property type="component" value="Unassembled WGS sequence"/>
</dbReference>
<accession>A0ABS6ELR7</accession>
<proteinExistence type="predicted"/>
<evidence type="ECO:0000313" key="2">
    <source>
        <dbReference type="EMBL" id="MBU5486153.1"/>
    </source>
</evidence>
<evidence type="ECO:0000313" key="3">
    <source>
        <dbReference type="Proteomes" id="UP000726170"/>
    </source>
</evidence>
<dbReference type="EMBL" id="JAHLQF010000004">
    <property type="protein sequence ID" value="MBU5486153.1"/>
    <property type="molecule type" value="Genomic_DNA"/>
</dbReference>
<keyword evidence="1" id="KW-1133">Transmembrane helix</keyword>
<protein>
    <submittedName>
        <fullName evidence="2">Uncharacterized protein</fullName>
    </submittedName>
</protein>
<feature type="transmembrane region" description="Helical" evidence="1">
    <location>
        <begin position="12"/>
        <end position="30"/>
    </location>
</feature>
<dbReference type="InterPro" id="IPR049971">
    <property type="entry name" value="CLC_0170-like"/>
</dbReference>
<evidence type="ECO:0000256" key="1">
    <source>
        <dbReference type="SAM" id="Phobius"/>
    </source>
</evidence>
<gene>
    <name evidence="2" type="ORF">KQI86_17690</name>
</gene>
<keyword evidence="1" id="KW-0812">Transmembrane</keyword>
<keyword evidence="1" id="KW-0472">Membrane</keyword>
<keyword evidence="3" id="KW-1185">Reference proteome</keyword>
<organism evidence="2 3">
    <name type="scientific">Clostridium mobile</name>
    <dbReference type="NCBI Taxonomy" id="2841512"/>
    <lineage>
        <taxon>Bacteria</taxon>
        <taxon>Bacillati</taxon>
        <taxon>Bacillota</taxon>
        <taxon>Clostridia</taxon>
        <taxon>Eubacteriales</taxon>
        <taxon>Clostridiaceae</taxon>
        <taxon>Clostridium</taxon>
    </lineage>
</organism>
<dbReference type="NCBIfam" id="NF042414">
    <property type="entry name" value="CLC_0170_fam"/>
    <property type="match status" value="1"/>
</dbReference>
<sequence length="64" mass="7480">MDIIKLFDKYLLILVTIQAFVAVFIDSTKFKRANMLKASKQIKIIGIIIFSITLVLYIISEFYY</sequence>
<name>A0ABS6ELR7_9CLOT</name>
<comment type="caution">
    <text evidence="2">The sequence shown here is derived from an EMBL/GenBank/DDBJ whole genome shotgun (WGS) entry which is preliminary data.</text>
</comment>
<reference evidence="2 3" key="1">
    <citation type="submission" date="2021-06" db="EMBL/GenBank/DDBJ databases">
        <authorList>
            <person name="Sun Q."/>
            <person name="Li D."/>
        </authorList>
    </citation>
    <scope>NUCLEOTIDE SEQUENCE [LARGE SCALE GENOMIC DNA]</scope>
    <source>
        <strain evidence="2 3">MSJ-11</strain>
    </source>
</reference>